<proteinExistence type="predicted"/>
<dbReference type="EMBL" id="MFLU01000007">
    <property type="protein sequence ID" value="OGG75092.1"/>
    <property type="molecule type" value="Genomic_DNA"/>
</dbReference>
<name>A0A1F6EP24_9BACT</name>
<dbReference type="STRING" id="1798507.A3A34_01910"/>
<dbReference type="Proteomes" id="UP000178587">
    <property type="component" value="Unassembled WGS sequence"/>
</dbReference>
<accession>A0A1F6EP24</accession>
<evidence type="ECO:0000256" key="1">
    <source>
        <dbReference type="SAM" id="MobiDB-lite"/>
    </source>
</evidence>
<protein>
    <submittedName>
        <fullName evidence="2">Uncharacterized protein</fullName>
    </submittedName>
</protein>
<dbReference type="AlphaFoldDB" id="A0A1F6EP24"/>
<feature type="compositionally biased region" description="Polar residues" evidence="1">
    <location>
        <begin position="176"/>
        <end position="185"/>
    </location>
</feature>
<feature type="region of interest" description="Disordered" evidence="1">
    <location>
        <begin position="176"/>
        <end position="235"/>
    </location>
</feature>
<gene>
    <name evidence="2" type="ORF">A3A34_01910</name>
</gene>
<evidence type="ECO:0000313" key="3">
    <source>
        <dbReference type="Proteomes" id="UP000178587"/>
    </source>
</evidence>
<reference evidence="2 3" key="1">
    <citation type="journal article" date="2016" name="Nat. Commun.">
        <title>Thousands of microbial genomes shed light on interconnected biogeochemical processes in an aquifer system.</title>
        <authorList>
            <person name="Anantharaman K."/>
            <person name="Brown C.T."/>
            <person name="Hug L.A."/>
            <person name="Sharon I."/>
            <person name="Castelle C.J."/>
            <person name="Probst A.J."/>
            <person name="Thomas B.C."/>
            <person name="Singh A."/>
            <person name="Wilkins M.J."/>
            <person name="Karaoz U."/>
            <person name="Brodie E.L."/>
            <person name="Williams K.H."/>
            <person name="Hubbard S.S."/>
            <person name="Banfield J.F."/>
        </authorList>
    </citation>
    <scope>NUCLEOTIDE SEQUENCE [LARGE SCALE GENOMIC DNA]</scope>
</reference>
<evidence type="ECO:0000313" key="2">
    <source>
        <dbReference type="EMBL" id="OGG75092.1"/>
    </source>
</evidence>
<comment type="caution">
    <text evidence="2">The sequence shown here is derived from an EMBL/GenBank/DDBJ whole genome shotgun (WGS) entry which is preliminary data.</text>
</comment>
<feature type="compositionally biased region" description="Gly residues" evidence="1">
    <location>
        <begin position="189"/>
        <end position="203"/>
    </location>
</feature>
<organism evidence="2 3">
    <name type="scientific">Candidatus Kaiserbacteria bacterium RIFCSPLOWO2_01_FULL_50_24</name>
    <dbReference type="NCBI Taxonomy" id="1798507"/>
    <lineage>
        <taxon>Bacteria</taxon>
        <taxon>Candidatus Kaiseribacteriota</taxon>
    </lineage>
</organism>
<sequence>MKTYSQKLELNVGIITLVLVALAIAFPHVTFSGGSSSSSSGSSSSGSSGSTSSTQSAYNSYVAQNACGCYTSATVQTAKSGGNVYSANSSNYTSSSGSVTGTYTVLPSSVTNLKASVSGGITLTYANGLVVSGVTSNYNTFVTTGYTMVGGRSVQVTISNQSGGLTGAQSDTWSYTNPSYNPVNMSSGGSSGGSSSGSGGSSGGTTQTVVGDRVINQTGGNGHWEEKRTCKSSGKKRRSCTTTRVWVADPTSQPAGPCQTASCSARETEALSGDSGGEGGVQDHDVWIDATPRLVRQGDSSTVEWGSRSSQSCVIRRSGTPISTDLAGRSEAENIVEQQIYTITCARAGGETKTDSVTINIIPVWREI</sequence>